<sequence length="375" mass="40641">MKEQELAAWLALSLTPRLRAKTFEKIVSLDAPKQWLSRSVSELQSVGFTAAQIDYLKHHSEAKVNALLQWKASNDHHNIVTQQDEAYPPLLKQVSNPPRVLFVSGRLSALSTTQIAMVGSRHATIDGLNLARQFAKQLAENQLTITSGLALGIDGYAHQGALDAGGCTVAALGSGLDCLYPAKHRALAEQIVSTGALVSEFPPDTPPKRENFPRRNRIISGLSTGVLVVEAAEKSGSLITARYAAEQGRDVFAIPGSIHLPTYRGNNQLIKNGACLVQTVDDILCEIDTLVRWTQQAVAPSLLDPHENLPADTQQELPFPELFANVGLEPTPIDILVSRTHIPIQELMNQLLELELLGVVTSVPGGYVRLGGGKR</sequence>
<dbReference type="SUPFAM" id="SSF102405">
    <property type="entry name" value="MCP/YpsA-like"/>
    <property type="match status" value="1"/>
</dbReference>
<dbReference type="Proteomes" id="UP000464262">
    <property type="component" value="Chromosome 1"/>
</dbReference>
<gene>
    <name evidence="4" type="primary">dprA</name>
    <name evidence="4" type="ORF">GT360_00410</name>
</gene>
<feature type="domain" description="Smf/DprA SLOG" evidence="2">
    <location>
        <begin position="79"/>
        <end position="286"/>
    </location>
</feature>
<organism evidence="4 5">
    <name type="scientific">Vibrio astriarenae</name>
    <dbReference type="NCBI Taxonomy" id="1481923"/>
    <lineage>
        <taxon>Bacteria</taxon>
        <taxon>Pseudomonadati</taxon>
        <taxon>Pseudomonadota</taxon>
        <taxon>Gammaproteobacteria</taxon>
        <taxon>Vibrionales</taxon>
        <taxon>Vibrionaceae</taxon>
        <taxon>Vibrio</taxon>
    </lineage>
</organism>
<dbReference type="EMBL" id="CP047475">
    <property type="protein sequence ID" value="QIA62110.1"/>
    <property type="molecule type" value="Genomic_DNA"/>
</dbReference>
<keyword evidence="5" id="KW-1185">Reference proteome</keyword>
<evidence type="ECO:0000313" key="4">
    <source>
        <dbReference type="EMBL" id="QIA62110.1"/>
    </source>
</evidence>
<dbReference type="InterPro" id="IPR003488">
    <property type="entry name" value="DprA"/>
</dbReference>
<dbReference type="Gene3D" id="1.10.10.10">
    <property type="entry name" value="Winged helix-like DNA-binding domain superfamily/Winged helix DNA-binding domain"/>
    <property type="match status" value="1"/>
</dbReference>
<dbReference type="Pfam" id="PF02481">
    <property type="entry name" value="DNA_processg_A"/>
    <property type="match status" value="1"/>
</dbReference>
<comment type="similarity">
    <text evidence="1">Belongs to the DprA/Smf family.</text>
</comment>
<dbReference type="PANTHER" id="PTHR43022:SF1">
    <property type="entry name" value="PROTEIN SMF"/>
    <property type="match status" value="1"/>
</dbReference>
<dbReference type="AlphaFoldDB" id="A0A7Z2T0Q9"/>
<dbReference type="GO" id="GO:0009294">
    <property type="term" value="P:DNA-mediated transformation"/>
    <property type="evidence" value="ECO:0007669"/>
    <property type="project" value="InterPro"/>
</dbReference>
<evidence type="ECO:0000313" key="5">
    <source>
        <dbReference type="Proteomes" id="UP000464262"/>
    </source>
</evidence>
<accession>A0A7Z2T0Q9</accession>
<reference evidence="4 5" key="1">
    <citation type="submission" date="2020-01" db="EMBL/GenBank/DDBJ databases">
        <title>Whole genome and functional gene identification of agarase of Vibrio HN897.</title>
        <authorList>
            <person name="Liu Y."/>
            <person name="Zhao Z."/>
        </authorList>
    </citation>
    <scope>NUCLEOTIDE SEQUENCE [LARGE SCALE GENOMIC DNA]</scope>
    <source>
        <strain evidence="4 5">HN897</strain>
    </source>
</reference>
<dbReference type="KEGG" id="vas:GT360_00410"/>
<dbReference type="InterPro" id="IPR041614">
    <property type="entry name" value="DprA_WH"/>
</dbReference>
<dbReference type="NCBIfam" id="TIGR00732">
    <property type="entry name" value="dprA"/>
    <property type="match status" value="1"/>
</dbReference>
<dbReference type="Pfam" id="PF17782">
    <property type="entry name" value="WHD_DprA"/>
    <property type="match status" value="1"/>
</dbReference>
<dbReference type="RefSeq" id="WP_164647019.1">
    <property type="nucleotide sequence ID" value="NZ_CP047475.1"/>
</dbReference>
<evidence type="ECO:0000259" key="2">
    <source>
        <dbReference type="Pfam" id="PF02481"/>
    </source>
</evidence>
<dbReference type="InterPro" id="IPR036388">
    <property type="entry name" value="WH-like_DNA-bd_sf"/>
</dbReference>
<proteinExistence type="inferred from homology"/>
<feature type="domain" description="DprA winged helix" evidence="3">
    <location>
        <begin position="320"/>
        <end position="366"/>
    </location>
</feature>
<protein>
    <submittedName>
        <fullName evidence="4">DNA-protecting protein DprA</fullName>
    </submittedName>
</protein>
<dbReference type="Gene3D" id="3.40.50.450">
    <property type="match status" value="1"/>
</dbReference>
<dbReference type="InterPro" id="IPR057666">
    <property type="entry name" value="DrpA_SLOG"/>
</dbReference>
<evidence type="ECO:0000256" key="1">
    <source>
        <dbReference type="ARBA" id="ARBA00006525"/>
    </source>
</evidence>
<dbReference type="PANTHER" id="PTHR43022">
    <property type="entry name" value="PROTEIN SMF"/>
    <property type="match status" value="1"/>
</dbReference>
<name>A0A7Z2T0Q9_9VIBR</name>
<evidence type="ECO:0000259" key="3">
    <source>
        <dbReference type="Pfam" id="PF17782"/>
    </source>
</evidence>